<evidence type="ECO:0000256" key="1">
    <source>
        <dbReference type="SAM" id="MobiDB-lite"/>
    </source>
</evidence>
<evidence type="ECO:0000313" key="4">
    <source>
        <dbReference type="Proteomes" id="UP000638648"/>
    </source>
</evidence>
<protein>
    <submittedName>
        <fullName evidence="3">Ser/Thr protein kinase RdoA (MazF antagonist)</fullName>
    </submittedName>
</protein>
<dbReference type="EMBL" id="JADBEM010000001">
    <property type="protein sequence ID" value="MBE1604891.1"/>
    <property type="molecule type" value="Genomic_DNA"/>
</dbReference>
<evidence type="ECO:0000313" key="3">
    <source>
        <dbReference type="EMBL" id="MBE1604891.1"/>
    </source>
</evidence>
<evidence type="ECO:0000259" key="2">
    <source>
        <dbReference type="Pfam" id="PF01636"/>
    </source>
</evidence>
<sequence>MPVTDDVGRRLAGEFDLGTPLSVEPVTGGSEVVTKLTTSRGVFLLKPVYRRADVELYATVEEHLNAVGVRQARLFRTTGGEVTSSGYWVQEFLPGSVLPAWPTRAQADAVLGHLAAYDRALAGVDVPAELRTRDHLWTRVVSPGWLAAHLPRLVERGPGWLAPDPVAKALETVAGWAPAFEASRRQVVHGDHGPDNVLDDGSGEAGTERHGRAVVVLDFSPHTNRCCSASRARCTGSTCIPT</sequence>
<dbReference type="GO" id="GO:0016301">
    <property type="term" value="F:kinase activity"/>
    <property type="evidence" value="ECO:0007669"/>
    <property type="project" value="UniProtKB-KW"/>
</dbReference>
<proteinExistence type="predicted"/>
<gene>
    <name evidence="3" type="ORF">HEB94_001739</name>
</gene>
<name>A0A927RH61_9ACTN</name>
<comment type="caution">
    <text evidence="3">The sequence shown here is derived from an EMBL/GenBank/DDBJ whole genome shotgun (WGS) entry which is preliminary data.</text>
</comment>
<accession>A0A927RH61</accession>
<dbReference type="AlphaFoldDB" id="A0A927RH61"/>
<organism evidence="3 4">
    <name type="scientific">Actinopolymorpha pittospori</name>
    <dbReference type="NCBI Taxonomy" id="648752"/>
    <lineage>
        <taxon>Bacteria</taxon>
        <taxon>Bacillati</taxon>
        <taxon>Actinomycetota</taxon>
        <taxon>Actinomycetes</taxon>
        <taxon>Propionibacteriales</taxon>
        <taxon>Actinopolymorphaceae</taxon>
        <taxon>Actinopolymorpha</taxon>
    </lineage>
</organism>
<dbReference type="SUPFAM" id="SSF56112">
    <property type="entry name" value="Protein kinase-like (PK-like)"/>
    <property type="match status" value="1"/>
</dbReference>
<dbReference type="Pfam" id="PF01636">
    <property type="entry name" value="APH"/>
    <property type="match status" value="1"/>
</dbReference>
<dbReference type="Proteomes" id="UP000638648">
    <property type="component" value="Unassembled WGS sequence"/>
</dbReference>
<dbReference type="RefSeq" id="WP_192749325.1">
    <property type="nucleotide sequence ID" value="NZ_BAABJL010000002.1"/>
</dbReference>
<keyword evidence="4" id="KW-1185">Reference proteome</keyword>
<feature type="region of interest" description="Disordered" evidence="1">
    <location>
        <begin position="187"/>
        <end position="206"/>
    </location>
</feature>
<dbReference type="InterPro" id="IPR011009">
    <property type="entry name" value="Kinase-like_dom_sf"/>
</dbReference>
<keyword evidence="3" id="KW-0808">Transferase</keyword>
<feature type="domain" description="Aminoglycoside phosphotransferase" evidence="2">
    <location>
        <begin position="23"/>
        <end position="202"/>
    </location>
</feature>
<reference evidence="3" key="1">
    <citation type="submission" date="2020-10" db="EMBL/GenBank/DDBJ databases">
        <title>Sequencing the genomes of 1000 actinobacteria strains.</title>
        <authorList>
            <person name="Klenk H.-P."/>
        </authorList>
    </citation>
    <scope>NUCLEOTIDE SEQUENCE</scope>
    <source>
        <strain evidence="3">DSM 45354</strain>
    </source>
</reference>
<keyword evidence="3" id="KW-0418">Kinase</keyword>
<dbReference type="InterPro" id="IPR002575">
    <property type="entry name" value="Aminoglycoside_PTrfase"/>
</dbReference>